<name>A0A4P6JMB4_KTERU</name>
<dbReference type="Proteomes" id="UP000290365">
    <property type="component" value="Chromosome"/>
</dbReference>
<dbReference type="EMBL" id="CP035758">
    <property type="protein sequence ID" value="QBD75806.1"/>
    <property type="molecule type" value="Genomic_DNA"/>
</dbReference>
<reference evidence="1 2" key="1">
    <citation type="submission" date="2019-01" db="EMBL/GenBank/DDBJ databases">
        <title>Ktedonosporobacter rubrisoli SCAWS-G2.</title>
        <authorList>
            <person name="Huang Y."/>
            <person name="Yan B."/>
        </authorList>
    </citation>
    <scope>NUCLEOTIDE SEQUENCE [LARGE SCALE GENOMIC DNA]</scope>
    <source>
        <strain evidence="1 2">SCAWS-G2</strain>
    </source>
</reference>
<sequence>MKDEPLENILRELHFCQREWKQYEDELVKRAQRQAIFEDLYNDVQPLLKHCIELMSTLREGEVVSREWCVRRDACLKQLKEYTI</sequence>
<gene>
    <name evidence="1" type="ORF">EPA93_07210</name>
</gene>
<dbReference type="RefSeq" id="WP_129886403.1">
    <property type="nucleotide sequence ID" value="NZ_CP035758.1"/>
</dbReference>
<accession>A0A4P6JMB4</accession>
<organism evidence="1 2">
    <name type="scientific">Ktedonosporobacter rubrisoli</name>
    <dbReference type="NCBI Taxonomy" id="2509675"/>
    <lineage>
        <taxon>Bacteria</taxon>
        <taxon>Bacillati</taxon>
        <taxon>Chloroflexota</taxon>
        <taxon>Ktedonobacteria</taxon>
        <taxon>Ktedonobacterales</taxon>
        <taxon>Ktedonosporobacteraceae</taxon>
        <taxon>Ktedonosporobacter</taxon>
    </lineage>
</organism>
<keyword evidence="2" id="KW-1185">Reference proteome</keyword>
<proteinExistence type="predicted"/>
<protein>
    <submittedName>
        <fullName evidence="1">Uncharacterized protein</fullName>
    </submittedName>
</protein>
<evidence type="ECO:0000313" key="1">
    <source>
        <dbReference type="EMBL" id="QBD75806.1"/>
    </source>
</evidence>
<dbReference type="KEGG" id="kbs:EPA93_07210"/>
<dbReference type="AlphaFoldDB" id="A0A4P6JMB4"/>
<evidence type="ECO:0000313" key="2">
    <source>
        <dbReference type="Proteomes" id="UP000290365"/>
    </source>
</evidence>